<keyword evidence="5" id="KW-1185">Reference proteome</keyword>
<dbReference type="PANTHER" id="PTHR13832">
    <property type="entry name" value="PROTEIN PHOSPHATASE 2C"/>
    <property type="match status" value="1"/>
</dbReference>
<dbReference type="SMART" id="SM00331">
    <property type="entry name" value="PP2C_SIG"/>
    <property type="match status" value="1"/>
</dbReference>
<evidence type="ECO:0000256" key="2">
    <source>
        <dbReference type="SAM" id="Phobius"/>
    </source>
</evidence>
<dbReference type="Proteomes" id="UP000528457">
    <property type="component" value="Unassembled WGS sequence"/>
</dbReference>
<accession>A0A7X0MVN2</accession>
<evidence type="ECO:0000259" key="3">
    <source>
        <dbReference type="PROSITE" id="PS51746"/>
    </source>
</evidence>
<keyword evidence="4" id="KW-0378">Hydrolase</keyword>
<dbReference type="Pfam" id="PF13672">
    <property type="entry name" value="PP2C_2"/>
    <property type="match status" value="1"/>
</dbReference>
<evidence type="ECO:0000256" key="1">
    <source>
        <dbReference type="SAM" id="MobiDB-lite"/>
    </source>
</evidence>
<keyword evidence="2" id="KW-0472">Membrane</keyword>
<dbReference type="Gene3D" id="3.60.40.10">
    <property type="entry name" value="PPM-type phosphatase domain"/>
    <property type="match status" value="1"/>
</dbReference>
<name>A0A7X0MVN2_9GAMM</name>
<evidence type="ECO:0000313" key="4">
    <source>
        <dbReference type="EMBL" id="MBB6521583.1"/>
    </source>
</evidence>
<dbReference type="EMBL" id="JACHHT010000002">
    <property type="protein sequence ID" value="MBB6521583.1"/>
    <property type="molecule type" value="Genomic_DNA"/>
</dbReference>
<dbReference type="PROSITE" id="PS51746">
    <property type="entry name" value="PPM_2"/>
    <property type="match status" value="1"/>
</dbReference>
<dbReference type="RefSeq" id="WP_166844367.1">
    <property type="nucleotide sequence ID" value="NZ_JAAONY010000002.1"/>
</dbReference>
<organism evidence="4 5">
    <name type="scientific">Pseudoteredinibacter isoporae</name>
    <dbReference type="NCBI Taxonomy" id="570281"/>
    <lineage>
        <taxon>Bacteria</taxon>
        <taxon>Pseudomonadati</taxon>
        <taxon>Pseudomonadota</taxon>
        <taxon>Gammaproteobacteria</taxon>
        <taxon>Cellvibrionales</taxon>
        <taxon>Cellvibrionaceae</taxon>
        <taxon>Pseudoteredinibacter</taxon>
    </lineage>
</organism>
<dbReference type="SMART" id="SM00332">
    <property type="entry name" value="PP2Cc"/>
    <property type="match status" value="1"/>
</dbReference>
<dbReference type="EC" id="3.1.3.16" evidence="4"/>
<feature type="region of interest" description="Disordered" evidence="1">
    <location>
        <begin position="235"/>
        <end position="257"/>
    </location>
</feature>
<dbReference type="AlphaFoldDB" id="A0A7X0MVN2"/>
<keyword evidence="2" id="KW-1133">Transmembrane helix</keyword>
<feature type="transmembrane region" description="Helical" evidence="2">
    <location>
        <begin position="269"/>
        <end position="289"/>
    </location>
</feature>
<dbReference type="InParanoid" id="A0A7X0MVN2"/>
<protein>
    <submittedName>
        <fullName evidence="4">Protein phosphatase</fullName>
        <ecNumber evidence="4">3.1.3.16</ecNumber>
    </submittedName>
</protein>
<feature type="compositionally biased region" description="Basic residues" evidence="1">
    <location>
        <begin position="238"/>
        <end position="249"/>
    </location>
</feature>
<reference evidence="4 5" key="1">
    <citation type="submission" date="2020-08" db="EMBL/GenBank/DDBJ databases">
        <title>Genomic Encyclopedia of Type Strains, Phase IV (KMG-IV): sequencing the most valuable type-strain genomes for metagenomic binning, comparative biology and taxonomic classification.</title>
        <authorList>
            <person name="Goeker M."/>
        </authorList>
    </citation>
    <scope>NUCLEOTIDE SEQUENCE [LARGE SCALE GENOMIC DNA]</scope>
    <source>
        <strain evidence="4 5">DSM 22368</strain>
    </source>
</reference>
<sequence>MQLSWTSRSHPGCLRQNNEDYVACMGDQGLWLLADGMGGHQAGEVAAQLACQIVSQSIRTGSEPKEAFSLAHQLILDQSEGQQSGMGSTLICLQQLSDEQFQISWVGDSRAYRWRNGELEQLSRDHSYVQSLIDAGQITAEQAREHPEKNIITQCLGAIEYDAIEVESLNSFWLPGDLIILCSDGLNDELHDKEIARILSLSDEPEQQLLDLEEAALESGGKDNISMVGISYGEPKTQRTRPLSRSKRSNKSEIPDSLDFENASGQSSVSVLAFILLIVFLILASAFWFW</sequence>
<dbReference type="InterPro" id="IPR036457">
    <property type="entry name" value="PPM-type-like_dom_sf"/>
</dbReference>
<dbReference type="CDD" id="cd00143">
    <property type="entry name" value="PP2Cc"/>
    <property type="match status" value="1"/>
</dbReference>
<keyword evidence="2" id="KW-0812">Transmembrane</keyword>
<evidence type="ECO:0000313" key="5">
    <source>
        <dbReference type="Proteomes" id="UP000528457"/>
    </source>
</evidence>
<dbReference type="InterPro" id="IPR001932">
    <property type="entry name" value="PPM-type_phosphatase-like_dom"/>
</dbReference>
<dbReference type="SUPFAM" id="SSF81606">
    <property type="entry name" value="PP2C-like"/>
    <property type="match status" value="1"/>
</dbReference>
<dbReference type="PANTHER" id="PTHR13832:SF827">
    <property type="entry name" value="PROTEIN PHOSPHATASE 1L"/>
    <property type="match status" value="1"/>
</dbReference>
<feature type="domain" description="PPM-type phosphatase" evidence="3">
    <location>
        <begin position="1"/>
        <end position="232"/>
    </location>
</feature>
<proteinExistence type="predicted"/>
<dbReference type="GO" id="GO:0004722">
    <property type="term" value="F:protein serine/threonine phosphatase activity"/>
    <property type="evidence" value="ECO:0007669"/>
    <property type="project" value="UniProtKB-EC"/>
</dbReference>
<dbReference type="InterPro" id="IPR015655">
    <property type="entry name" value="PP2C"/>
</dbReference>
<gene>
    <name evidence="4" type="ORF">HNR48_001868</name>
</gene>
<comment type="caution">
    <text evidence="4">The sequence shown here is derived from an EMBL/GenBank/DDBJ whole genome shotgun (WGS) entry which is preliminary data.</text>
</comment>